<reference evidence="2 3" key="1">
    <citation type="submission" date="2021-06" db="EMBL/GenBank/DDBJ databases">
        <authorList>
            <person name="Palmer J.M."/>
        </authorList>
    </citation>
    <scope>NUCLEOTIDE SEQUENCE [LARGE SCALE GENOMIC DNA]</scope>
    <source>
        <strain evidence="3">if_2019</strain>
        <tissue evidence="2">Muscle</tissue>
    </source>
</reference>
<proteinExistence type="predicted"/>
<keyword evidence="3" id="KW-1185">Reference proteome</keyword>
<gene>
    <name evidence="2" type="ORF">ILYODFUR_024008</name>
</gene>
<comment type="caution">
    <text evidence="2">The sequence shown here is derived from an EMBL/GenBank/DDBJ whole genome shotgun (WGS) entry which is preliminary data.</text>
</comment>
<evidence type="ECO:0000313" key="3">
    <source>
        <dbReference type="Proteomes" id="UP001482620"/>
    </source>
</evidence>
<dbReference type="Proteomes" id="UP001482620">
    <property type="component" value="Unassembled WGS sequence"/>
</dbReference>
<sequence length="66" mass="7413">MNQKNAASDRIDLHQMSSNQQEVKVKPGQNVSLQRLSPESLLPSSHGEELISSLMDTDLLQKKRLL</sequence>
<evidence type="ECO:0000256" key="1">
    <source>
        <dbReference type="SAM" id="MobiDB-lite"/>
    </source>
</evidence>
<name>A0ABV0TMA2_9TELE</name>
<evidence type="ECO:0000313" key="2">
    <source>
        <dbReference type="EMBL" id="MEQ2233654.1"/>
    </source>
</evidence>
<feature type="region of interest" description="Disordered" evidence="1">
    <location>
        <begin position="1"/>
        <end position="45"/>
    </location>
</feature>
<protein>
    <submittedName>
        <fullName evidence="2">Uncharacterized protein</fullName>
    </submittedName>
</protein>
<accession>A0ABV0TMA2</accession>
<dbReference type="EMBL" id="JAHRIQ010037560">
    <property type="protein sequence ID" value="MEQ2233654.1"/>
    <property type="molecule type" value="Genomic_DNA"/>
</dbReference>
<organism evidence="2 3">
    <name type="scientific">Ilyodon furcidens</name>
    <name type="common">goldbreast splitfin</name>
    <dbReference type="NCBI Taxonomy" id="33524"/>
    <lineage>
        <taxon>Eukaryota</taxon>
        <taxon>Metazoa</taxon>
        <taxon>Chordata</taxon>
        <taxon>Craniata</taxon>
        <taxon>Vertebrata</taxon>
        <taxon>Euteleostomi</taxon>
        <taxon>Actinopterygii</taxon>
        <taxon>Neopterygii</taxon>
        <taxon>Teleostei</taxon>
        <taxon>Neoteleostei</taxon>
        <taxon>Acanthomorphata</taxon>
        <taxon>Ovalentaria</taxon>
        <taxon>Atherinomorphae</taxon>
        <taxon>Cyprinodontiformes</taxon>
        <taxon>Goodeidae</taxon>
        <taxon>Ilyodon</taxon>
    </lineage>
</organism>